<dbReference type="InterPro" id="IPR025528">
    <property type="entry name" value="BrnA_antitoxin"/>
</dbReference>
<name>A0A2X3KJQ7_ECOLX</name>
<dbReference type="EMBL" id="UARW01000010">
    <property type="protein sequence ID" value="SQD07044.1"/>
    <property type="molecule type" value="Genomic_DNA"/>
</dbReference>
<dbReference type="Pfam" id="PF14384">
    <property type="entry name" value="BrnA_antitoxin"/>
    <property type="match status" value="1"/>
</dbReference>
<protein>
    <submittedName>
        <fullName evidence="2">Uncharacterized protein conserved in bacteria</fullName>
    </submittedName>
</protein>
<organism evidence="2 3">
    <name type="scientific">Escherichia coli</name>
    <dbReference type="NCBI Taxonomy" id="562"/>
    <lineage>
        <taxon>Bacteria</taxon>
        <taxon>Pseudomonadati</taxon>
        <taxon>Pseudomonadota</taxon>
        <taxon>Gammaproteobacteria</taxon>
        <taxon>Enterobacterales</taxon>
        <taxon>Enterobacteriaceae</taxon>
        <taxon>Escherichia</taxon>
    </lineage>
</organism>
<accession>A0A2X3KJQ7</accession>
<feature type="region of interest" description="Disordered" evidence="1">
    <location>
        <begin position="108"/>
        <end position="132"/>
    </location>
</feature>
<evidence type="ECO:0000313" key="3">
    <source>
        <dbReference type="Proteomes" id="UP000250991"/>
    </source>
</evidence>
<gene>
    <name evidence="2" type="ORF">NCTC8009_07660</name>
</gene>
<reference evidence="2 3" key="1">
    <citation type="submission" date="2018-06" db="EMBL/GenBank/DDBJ databases">
        <authorList>
            <consortium name="Pathogen Informatics"/>
            <person name="Doyle S."/>
        </authorList>
    </citation>
    <scope>NUCLEOTIDE SEQUENCE [LARGE SCALE GENOMIC DNA]</scope>
    <source>
        <strain evidence="2 3">NCTC8009</strain>
    </source>
</reference>
<dbReference type="Proteomes" id="UP000250991">
    <property type="component" value="Unassembled WGS sequence"/>
</dbReference>
<proteinExistence type="predicted"/>
<dbReference type="AlphaFoldDB" id="A0A2X3KJQ7"/>
<feature type="region of interest" description="Disordered" evidence="1">
    <location>
        <begin position="1"/>
        <end position="54"/>
    </location>
</feature>
<evidence type="ECO:0000256" key="1">
    <source>
        <dbReference type="SAM" id="MobiDB-lite"/>
    </source>
</evidence>
<feature type="compositionally biased region" description="Polar residues" evidence="1">
    <location>
        <begin position="108"/>
        <end position="122"/>
    </location>
</feature>
<sequence length="132" mass="14956">MSMVKHKRGTSSTLDVQHEAELKALANKSDEDIDYSDIPPSSDEQWSNAERGKFYRPLKTQASVRIDADVMEWLKRPGKGYQTRLNAILREAMLRDQNKKIIQAATWRPSSKITSSTPQTLPESLPPATESR</sequence>
<evidence type="ECO:0000313" key="2">
    <source>
        <dbReference type="EMBL" id="SQD07044.1"/>
    </source>
</evidence>